<evidence type="ECO:0000313" key="1">
    <source>
        <dbReference type="EMBL" id="VVN68591.1"/>
    </source>
</evidence>
<protein>
    <submittedName>
        <fullName evidence="1">Uncharacterized protein</fullName>
    </submittedName>
</protein>
<evidence type="ECO:0000313" key="2">
    <source>
        <dbReference type="Proteomes" id="UP000379480"/>
    </source>
</evidence>
<name>A0A5E6ZWG1_PSEFL</name>
<proteinExistence type="predicted"/>
<accession>A0A5E6ZWG1</accession>
<dbReference type="Proteomes" id="UP000379480">
    <property type="component" value="Unassembled WGS sequence"/>
</dbReference>
<gene>
    <name evidence="1" type="ORF">PS723_00259</name>
</gene>
<organism evidence="1 2">
    <name type="scientific">Pseudomonas fluorescens</name>
    <dbReference type="NCBI Taxonomy" id="294"/>
    <lineage>
        <taxon>Bacteria</taxon>
        <taxon>Pseudomonadati</taxon>
        <taxon>Pseudomonadota</taxon>
        <taxon>Gammaproteobacteria</taxon>
        <taxon>Pseudomonadales</taxon>
        <taxon>Pseudomonadaceae</taxon>
        <taxon>Pseudomonas</taxon>
    </lineage>
</organism>
<reference evidence="1 2" key="1">
    <citation type="submission" date="2019-09" db="EMBL/GenBank/DDBJ databases">
        <authorList>
            <person name="Chandra G."/>
            <person name="Truman W A."/>
        </authorList>
    </citation>
    <scope>NUCLEOTIDE SEQUENCE [LARGE SCALE GENOMIC DNA]</scope>
    <source>
        <strain evidence="1">PS723</strain>
    </source>
</reference>
<dbReference type="AlphaFoldDB" id="A0A5E6ZWG1"/>
<sequence length="37" mass="4210">MQLRRFLKNLGAECQCPCHQMAHADRLQIGNSGVRKV</sequence>
<dbReference type="EMBL" id="CABVHY010000001">
    <property type="protein sequence ID" value="VVN68591.1"/>
    <property type="molecule type" value="Genomic_DNA"/>
</dbReference>